<dbReference type="Gene3D" id="3.30.559.30">
    <property type="entry name" value="Nonribosomal peptide synthetase, condensation domain"/>
    <property type="match status" value="1"/>
</dbReference>
<dbReference type="KEGG" id="spar:SPRG_06840"/>
<reference evidence="1 2" key="1">
    <citation type="journal article" date="2013" name="PLoS Genet.">
        <title>Distinctive expansion of potential virulence genes in the genome of the oomycete fish pathogen Saprolegnia parasitica.</title>
        <authorList>
            <person name="Jiang R.H."/>
            <person name="de Bruijn I."/>
            <person name="Haas B.J."/>
            <person name="Belmonte R."/>
            <person name="Lobach L."/>
            <person name="Christie J."/>
            <person name="van den Ackerveken G."/>
            <person name="Bottin A."/>
            <person name="Bulone V."/>
            <person name="Diaz-Moreno S.M."/>
            <person name="Dumas B."/>
            <person name="Fan L."/>
            <person name="Gaulin E."/>
            <person name="Govers F."/>
            <person name="Grenville-Briggs L.J."/>
            <person name="Horner N.R."/>
            <person name="Levin J.Z."/>
            <person name="Mammella M."/>
            <person name="Meijer H.J."/>
            <person name="Morris P."/>
            <person name="Nusbaum C."/>
            <person name="Oome S."/>
            <person name="Phillips A.J."/>
            <person name="van Rooyen D."/>
            <person name="Rzeszutek E."/>
            <person name="Saraiva M."/>
            <person name="Secombes C.J."/>
            <person name="Seidl M.F."/>
            <person name="Snel B."/>
            <person name="Stassen J.H."/>
            <person name="Sykes S."/>
            <person name="Tripathy S."/>
            <person name="van den Berg H."/>
            <person name="Vega-Arreguin J.C."/>
            <person name="Wawra S."/>
            <person name="Young S.K."/>
            <person name="Zeng Q."/>
            <person name="Dieguez-Uribeondo J."/>
            <person name="Russ C."/>
            <person name="Tyler B.M."/>
            <person name="van West P."/>
        </authorList>
    </citation>
    <scope>NUCLEOTIDE SEQUENCE [LARGE SCALE GENOMIC DNA]</scope>
    <source>
        <strain evidence="1 2">CBS 223.65</strain>
    </source>
</reference>
<dbReference type="RefSeq" id="XP_012201697.1">
    <property type="nucleotide sequence ID" value="XM_012346307.1"/>
</dbReference>
<sequence>MRSLNTSEAIMARVHGLCLDSPLIGVVDLDVLDPSTFDSTAYVMALQTSLTSLLLTTPALQEVLVPDKTATIGATDDQLRAATVELRDETDDLLANLLTINFDLVGEVPVHVVVTHPSSALVRVYLVVGHAFTDGHSLFTTLALLLAGVSDDVSSTVPARTPWVPRPQPYDLPSDVTWWDEVTGMAAYSLLVLKQKLLGHQWKPKTDTNETIANALLRGPESYPQFAYSATVSASVVARLRTACRDRGLTLSSLFNAVLIATAMERFEPPSVTAQTMINLRRHHVPTAGLGGYLADSDLATLHAANYNDDALLSPTTLWAMAHDAKWILSPRTIKRAVGRSFFLRHFESIRHVPAAEIATGDIMATSFMTSNLGANPYFAASYPHGLGVRAYRFYYGAMVPFFAFSTCKDLHVTLTCRTAWLSMADAEAWLASFVTTLTSLVDEA</sequence>
<dbReference type="InterPro" id="IPR023213">
    <property type="entry name" value="CAT-like_dom_sf"/>
</dbReference>
<organism evidence="1 2">
    <name type="scientific">Saprolegnia parasitica (strain CBS 223.65)</name>
    <dbReference type="NCBI Taxonomy" id="695850"/>
    <lineage>
        <taxon>Eukaryota</taxon>
        <taxon>Sar</taxon>
        <taxon>Stramenopiles</taxon>
        <taxon>Oomycota</taxon>
        <taxon>Saprolegniomycetes</taxon>
        <taxon>Saprolegniales</taxon>
        <taxon>Saprolegniaceae</taxon>
        <taxon>Saprolegnia</taxon>
    </lineage>
</organism>
<evidence type="ECO:0008006" key="3">
    <source>
        <dbReference type="Google" id="ProtNLM"/>
    </source>
</evidence>
<dbReference type="EMBL" id="KK583216">
    <property type="protein sequence ID" value="KDO27572.1"/>
    <property type="molecule type" value="Genomic_DNA"/>
</dbReference>
<dbReference type="VEuPathDB" id="FungiDB:SPRG_06840"/>
<keyword evidence="2" id="KW-1185">Reference proteome</keyword>
<dbReference type="Proteomes" id="UP000030745">
    <property type="component" value="Unassembled WGS sequence"/>
</dbReference>
<gene>
    <name evidence="1" type="ORF">SPRG_06840</name>
</gene>
<dbReference type="OrthoDB" id="10519458at2759"/>
<dbReference type="GeneID" id="24129163"/>
<proteinExistence type="predicted"/>
<evidence type="ECO:0000313" key="1">
    <source>
        <dbReference type="EMBL" id="KDO27572.1"/>
    </source>
</evidence>
<accession>A0A067CL89</accession>
<protein>
    <recommendedName>
        <fullName evidence="3">Condensation domain-containing protein</fullName>
    </recommendedName>
</protein>
<evidence type="ECO:0000313" key="2">
    <source>
        <dbReference type="Proteomes" id="UP000030745"/>
    </source>
</evidence>
<dbReference type="AlphaFoldDB" id="A0A067CL89"/>
<dbReference type="OMA" id="FYYGAMV"/>
<name>A0A067CL89_SAPPC</name>
<dbReference type="Gene3D" id="3.30.559.10">
    <property type="entry name" value="Chloramphenicol acetyltransferase-like domain"/>
    <property type="match status" value="1"/>
</dbReference>